<dbReference type="RefSeq" id="WP_167702943.1">
    <property type="nucleotide sequence ID" value="NZ_CP118168.1"/>
</dbReference>
<gene>
    <name evidence="1" type="ORF">HCT46_00870</name>
</gene>
<sequence>MEENHSKRMVMYVYLLFAVTLIFGCQRSKELEVEVDQRDIYFNLDGFYFQDSYSNVMNAIKSRQFREIDRVYFTLEKDKEMYPIADLMITYEAEFFGEPVDMAFHFKNKQFQFLILQIANASLSSLIDQFTIDYGTPTRQGDAYNGETFQGSNILWQIYKDEEPHGYISLMPLAGAGSSPEDWAAIATIYPYSANPRE</sequence>
<evidence type="ECO:0008006" key="3">
    <source>
        <dbReference type="Google" id="ProtNLM"/>
    </source>
</evidence>
<dbReference type="PROSITE" id="PS51257">
    <property type="entry name" value="PROKAR_LIPOPROTEIN"/>
    <property type="match status" value="1"/>
</dbReference>
<proteinExistence type="predicted"/>
<dbReference type="AlphaFoldDB" id="A0A968GCC5"/>
<comment type="caution">
    <text evidence="1">The sequence shown here is derived from an EMBL/GenBank/DDBJ whole genome shotgun (WGS) entry which is preliminary data.</text>
</comment>
<dbReference type="EMBL" id="JAATLK010000001">
    <property type="protein sequence ID" value="NIZ46482.1"/>
    <property type="molecule type" value="Genomic_DNA"/>
</dbReference>
<accession>A0A968GCC5</accession>
<reference evidence="1" key="1">
    <citation type="submission" date="2020-03" db="EMBL/GenBank/DDBJ databases">
        <title>Spirochaetal bacteria isolated from arthropods constitute a novel genus Entomospira genus novum within the order Spirochaetales.</title>
        <authorList>
            <person name="Grana-Miraglia L."/>
            <person name="Sikutova S."/>
            <person name="Fingerle V."/>
            <person name="Sing A."/>
            <person name="Castillo-Ramirez S."/>
            <person name="Margos G."/>
            <person name="Rudolf I."/>
        </authorList>
    </citation>
    <scope>NUCLEOTIDE SEQUENCE</scope>
    <source>
        <strain evidence="1">BR208</strain>
    </source>
</reference>
<keyword evidence="2" id="KW-1185">Reference proteome</keyword>
<evidence type="ECO:0000313" key="1">
    <source>
        <dbReference type="EMBL" id="NIZ46482.1"/>
    </source>
</evidence>
<organism evidence="1 2">
    <name type="scientific">Entomospira nematocerorum</name>
    <dbReference type="NCBI Taxonomy" id="2719987"/>
    <lineage>
        <taxon>Bacteria</taxon>
        <taxon>Pseudomonadati</taxon>
        <taxon>Spirochaetota</taxon>
        <taxon>Spirochaetia</taxon>
        <taxon>Spirochaetales</taxon>
        <taxon>Spirochaetaceae</taxon>
        <taxon>Entomospira</taxon>
    </lineage>
</organism>
<protein>
    <recommendedName>
        <fullName evidence="3">Lipoprotein</fullName>
    </recommendedName>
</protein>
<name>A0A968GCC5_9SPIO</name>
<evidence type="ECO:0000313" key="2">
    <source>
        <dbReference type="Proteomes" id="UP000752013"/>
    </source>
</evidence>
<dbReference type="Proteomes" id="UP000752013">
    <property type="component" value="Unassembled WGS sequence"/>
</dbReference>